<organism evidence="5">
    <name type="scientific">hydrocarbon metagenome</name>
    <dbReference type="NCBI Taxonomy" id="938273"/>
    <lineage>
        <taxon>unclassified sequences</taxon>
        <taxon>metagenomes</taxon>
        <taxon>ecological metagenomes</taxon>
    </lineage>
</organism>
<dbReference type="PANTHER" id="PTHR43794:SF11">
    <property type="entry name" value="AMIDOHYDROLASE-RELATED DOMAIN-CONTAINING PROTEIN"/>
    <property type="match status" value="1"/>
</dbReference>
<dbReference type="InterPro" id="IPR032466">
    <property type="entry name" value="Metal_Hydrolase"/>
</dbReference>
<dbReference type="PANTHER" id="PTHR43794">
    <property type="entry name" value="AMINOHYDROLASE SSNA-RELATED"/>
    <property type="match status" value="1"/>
</dbReference>
<dbReference type="Pfam" id="PF01979">
    <property type="entry name" value="Amidohydro_1"/>
    <property type="match status" value="1"/>
</dbReference>
<dbReference type="Gene3D" id="2.30.40.10">
    <property type="entry name" value="Urease, subunit C, domain 1"/>
    <property type="match status" value="1"/>
</dbReference>
<reference evidence="5" key="1">
    <citation type="journal article" date="2015" name="Proc. Natl. Acad. Sci. U.S.A.">
        <title>Networks of energetic and metabolic interactions define dynamics in microbial communities.</title>
        <authorList>
            <person name="Embree M."/>
            <person name="Liu J.K."/>
            <person name="Al-Bassam M.M."/>
            <person name="Zengler K."/>
        </authorList>
    </citation>
    <scope>NUCLEOTIDE SEQUENCE</scope>
</reference>
<accession>A0A0W8FQG0</accession>
<dbReference type="InterPro" id="IPR050287">
    <property type="entry name" value="MTA/SAH_deaminase"/>
</dbReference>
<dbReference type="EMBL" id="LNQE01000928">
    <property type="protein sequence ID" value="KUG22978.1"/>
    <property type="molecule type" value="Genomic_DNA"/>
</dbReference>
<dbReference type="HAMAP" id="MF_01281">
    <property type="entry name" value="MTA_SAH_deamin"/>
    <property type="match status" value="1"/>
</dbReference>
<dbReference type="EC" id="3.5.4.28" evidence="5"/>
<feature type="domain" description="Amidohydrolase-related" evidence="4">
    <location>
        <begin position="63"/>
        <end position="414"/>
    </location>
</feature>
<dbReference type="CDD" id="cd01298">
    <property type="entry name" value="ATZ_TRZ_like"/>
    <property type="match status" value="1"/>
</dbReference>
<evidence type="ECO:0000313" key="5">
    <source>
        <dbReference type="EMBL" id="KUG22978.1"/>
    </source>
</evidence>
<evidence type="ECO:0000256" key="2">
    <source>
        <dbReference type="ARBA" id="ARBA00022801"/>
    </source>
</evidence>
<sequence>MQKNNWDIVITGGMLVTMSAGMEIIEDSLVGIKDGQISAVGRNNDHGFSNFRAKETVDASGCIVMPGLVNTHTHIPMVCFRGMADDLPLMEWLGKHIWPTEMRFVNKKMIYDGAMLAMAEMILSGTTTFCDGYFFEDTTAEAISAIGMRAVVSQGFADIFMSDEAKADKMMNVAERFVNRWQSHTPLITPAYFCHSPYTCSPATLIRVKEAAREKGILYLMHLLENKDETNTIMDRYGKKPVQLLHDLGVLDEKTIAVHCNWVTKEDMAVFADLGVKVSHNPESSMKLASGVAPVPEMLRQGITVGLGTDGCASNNDLDMISEMDSAAKIHKVTSMDPTVMSAETVLRMATIEGAKVLGLDKFIGSIETGKRADIILVDINQPHLTPLYNYYSQVVYASRGADVKTSIINGKIVMKDRQLLTIDHKTAMDNVRNIAAEIISQKQP</sequence>
<protein>
    <submittedName>
        <fullName evidence="5">S-adenosylhomocysteine deaminase</fullName>
        <ecNumber evidence="5">3.5.4.28</ecNumber>
    </submittedName>
</protein>
<keyword evidence="1" id="KW-0479">Metal-binding</keyword>
<dbReference type="FunFam" id="3.20.20.140:FF:000014">
    <property type="entry name" value="5-methylthioadenosine/S-adenosylhomocysteine deaminase"/>
    <property type="match status" value="1"/>
</dbReference>
<keyword evidence="2 5" id="KW-0378">Hydrolase</keyword>
<proteinExistence type="inferred from homology"/>
<dbReference type="AlphaFoldDB" id="A0A0W8FQG0"/>
<dbReference type="InterPro" id="IPR006680">
    <property type="entry name" value="Amidohydro-rel"/>
</dbReference>
<evidence type="ECO:0000259" key="4">
    <source>
        <dbReference type="Pfam" id="PF01979"/>
    </source>
</evidence>
<dbReference type="InterPro" id="IPR023512">
    <property type="entry name" value="Deaminase_MtaD/DadD"/>
</dbReference>
<dbReference type="SUPFAM" id="SSF51338">
    <property type="entry name" value="Composite domain of metallo-dependent hydrolases"/>
    <property type="match status" value="1"/>
</dbReference>
<evidence type="ECO:0000256" key="1">
    <source>
        <dbReference type="ARBA" id="ARBA00022723"/>
    </source>
</evidence>
<name>A0A0W8FQG0_9ZZZZ</name>
<dbReference type="Gene3D" id="3.20.20.140">
    <property type="entry name" value="Metal-dependent hydrolases"/>
    <property type="match status" value="1"/>
</dbReference>
<keyword evidence="3" id="KW-0862">Zinc</keyword>
<gene>
    <name evidence="5" type="ORF">ASZ90_007231</name>
</gene>
<dbReference type="SUPFAM" id="SSF51556">
    <property type="entry name" value="Metallo-dependent hydrolases"/>
    <property type="match status" value="1"/>
</dbReference>
<dbReference type="GO" id="GO:0046872">
    <property type="term" value="F:metal ion binding"/>
    <property type="evidence" value="ECO:0007669"/>
    <property type="project" value="UniProtKB-KW"/>
</dbReference>
<comment type="caution">
    <text evidence="5">The sequence shown here is derived from an EMBL/GenBank/DDBJ whole genome shotgun (WGS) entry which is preliminary data.</text>
</comment>
<evidence type="ECO:0000256" key="3">
    <source>
        <dbReference type="ARBA" id="ARBA00022833"/>
    </source>
</evidence>
<dbReference type="GO" id="GO:0050270">
    <property type="term" value="F:S-adenosylhomocysteine deaminase activity"/>
    <property type="evidence" value="ECO:0007669"/>
    <property type="project" value="UniProtKB-EC"/>
</dbReference>
<dbReference type="InterPro" id="IPR011059">
    <property type="entry name" value="Metal-dep_hydrolase_composite"/>
</dbReference>